<reference evidence="1 2" key="3">
    <citation type="journal article" date="2008" name="Appl. Environ. Microbiol.">
        <title>Identification of mobile elements and pseudogenes in the Shewanella oneidensis MR-1 genome.</title>
        <authorList>
            <person name="Romine M.F."/>
            <person name="Carlson T.S."/>
            <person name="Norbeck A.D."/>
            <person name="McCue L.A."/>
            <person name="Lipton M.S."/>
        </authorList>
    </citation>
    <scope>NUCLEOTIDE SEQUENCE [LARGE SCALE GENOMIC DNA]</scope>
    <source>
        <strain evidence="2">ATCC 700550 / JCM 31522 / CIP 106686 / LMG 19005 / NCIMB 14063 / MR-1</strain>
    </source>
</reference>
<dbReference type="HOGENOM" id="CLU_2636069_0_0_6"/>
<dbReference type="BioCyc" id="SONE211586:G1GMP-2467-MONOMER"/>
<proteinExistence type="predicted"/>
<evidence type="ECO:0000313" key="2">
    <source>
        <dbReference type="Proteomes" id="UP000008186"/>
    </source>
</evidence>
<reference evidence="1 2" key="4">
    <citation type="journal article" date="2011" name="BMC Genomics">
        <title>Genome-wide protein localization prediction strategies for gram negative bacteria.</title>
        <authorList>
            <person name="Romine M.F."/>
        </authorList>
    </citation>
    <scope>NUCLEOTIDE SEQUENCE [LARGE SCALE GENOMIC DNA]</scope>
    <source>
        <strain evidence="2">ATCC 700550 / JCM 31522 / CIP 106686 / LMG 19005 / NCIMB 14063 / MR-1</strain>
    </source>
</reference>
<accession>Q8EDR1</accession>
<dbReference type="STRING" id="211586.SO_2682"/>
<reference evidence="1 2" key="2">
    <citation type="journal article" date="2005" name="Proteomics">
        <title>Global detection and characterization of hypothetical proteins in Shewanella oneidensis MR-1 using LC-MS based proteomics.</title>
        <authorList>
            <person name="Elias D.A."/>
            <person name="Monroe M.E."/>
            <person name="Marshall M.J."/>
            <person name="Romine M.F."/>
            <person name="Belieav A.S."/>
            <person name="Fredrickson J.K."/>
            <person name="Anderson G.A."/>
            <person name="Smith R.D."/>
            <person name="Lipton M.S."/>
        </authorList>
    </citation>
    <scope>NUCLEOTIDE SEQUENCE [LARGE SCALE GENOMIC DNA]</scope>
    <source>
        <strain evidence="2">ATCC 700550 / JCM 31522 / CIP 106686 / LMG 19005 / NCIMB 14063 / MR-1</strain>
    </source>
</reference>
<dbReference type="PaxDb" id="211586-SO_2682"/>
<organism evidence="1 2">
    <name type="scientific">Shewanella oneidensis (strain ATCC 700550 / JCM 31522 / CIP 106686 / LMG 19005 / NCIMB 14063 / MR-1)</name>
    <dbReference type="NCBI Taxonomy" id="211586"/>
    <lineage>
        <taxon>Bacteria</taxon>
        <taxon>Pseudomonadati</taxon>
        <taxon>Pseudomonadota</taxon>
        <taxon>Gammaproteobacteria</taxon>
        <taxon>Alteromonadales</taxon>
        <taxon>Shewanellaceae</taxon>
        <taxon>Shewanella</taxon>
    </lineage>
</organism>
<gene>
    <name evidence="1" type="ordered locus">SO_2682</name>
</gene>
<dbReference type="KEGG" id="son:SO_2682"/>
<dbReference type="EMBL" id="AE014299">
    <property type="protein sequence ID" value="AAN55710.1"/>
    <property type="molecule type" value="Genomic_DNA"/>
</dbReference>
<sequence>MVRSEMEIMTMNSNEMIKECRKLAKEQKIEFKRSKKVGTINGKACYELESGIQHKTLHQGCLNTIYETLLSAACANQ</sequence>
<protein>
    <submittedName>
        <fullName evidence="1">Mu phage uncharacterized protein</fullName>
    </submittedName>
</protein>
<name>Q8EDR1_SHEON</name>
<dbReference type="AlphaFoldDB" id="Q8EDR1"/>
<keyword evidence="2" id="KW-1185">Reference proteome</keyword>
<dbReference type="Proteomes" id="UP000008186">
    <property type="component" value="Chromosome"/>
</dbReference>
<evidence type="ECO:0000313" key="1">
    <source>
        <dbReference type="EMBL" id="AAN55710.1"/>
    </source>
</evidence>
<dbReference type="PATRIC" id="fig|211586.12.peg.2584"/>
<reference evidence="1 2" key="1">
    <citation type="journal article" date="2002" name="Nat. Biotechnol.">
        <title>Genome sequence of the dissimilatory metal ion-reducing bacterium Shewanella oneidensis.</title>
        <authorList>
            <person name="Heidelberg J.F."/>
            <person name="Paulsen I.T."/>
            <person name="Nelson K.E."/>
            <person name="Gaidos E.J."/>
            <person name="Nelson W.C."/>
            <person name="Read T.D."/>
            <person name="Eisen J.A."/>
            <person name="Seshadri R."/>
            <person name="Ward N."/>
            <person name="Methe B."/>
            <person name="Clayton R.A."/>
            <person name="Meyer T."/>
            <person name="Tsapin A."/>
            <person name="Scott J."/>
            <person name="Beanan M."/>
            <person name="Brinkac L."/>
            <person name="Daugherty S."/>
            <person name="DeBoy R.T."/>
            <person name="Dodson R.J."/>
            <person name="Durkin A.S."/>
            <person name="Haft D.H."/>
            <person name="Kolonay J.F."/>
            <person name="Madupu R."/>
            <person name="Peterson J.D."/>
            <person name="Umayam L.A."/>
            <person name="White O."/>
            <person name="Wolf A.M."/>
            <person name="Vamathevan J."/>
            <person name="Weidman J."/>
            <person name="Impraim M."/>
            <person name="Lee K."/>
            <person name="Berry K."/>
            <person name="Lee C."/>
            <person name="Mueller J."/>
            <person name="Khouri H."/>
            <person name="Gill J."/>
            <person name="Utterback T.R."/>
            <person name="McDonald L.A."/>
            <person name="Feldblyum T.V."/>
            <person name="Smith H.O."/>
            <person name="Venter J.C."/>
            <person name="Nealson K.H."/>
            <person name="Fraser C.M."/>
        </authorList>
    </citation>
    <scope>NUCLEOTIDE SEQUENCE [LARGE SCALE GENOMIC DNA]</scope>
    <source>
        <strain evidence="2">ATCC 700550 / JCM 31522 / CIP 106686 / LMG 19005 / NCIMB 14063 / MR-1</strain>
    </source>
</reference>